<keyword evidence="3" id="KW-1185">Reference proteome</keyword>
<dbReference type="NCBIfam" id="TIGR03172">
    <property type="entry name" value="selenium cofactor biosynthesis protein YqeC"/>
    <property type="match status" value="1"/>
</dbReference>
<sequence length="272" mass="29394">MDAYYKDKGSWNRSDRLFRALALDGRMERRARRGSGPYVISLTGGGGKTSLIRRLAWEGMEQGLKVFVTTTTHMAVPLRLGVFSGSGQDVKEMLDREHAVVAGQTNGAGKISYMGDGAYGSLCPLADLVLVEADGAKRLPLKVPRGNEPIIPDNTDLILCVSGLSAAGSLAAEKCFRLDAAQRIMEAHGRKDYNGGEGGPWRITLEDMGCLMRYGYLEPLRAQYPRTEVLPVWNQADTRELGLAAAGLLDEMKEDGGIAAGRLLGEESAGLF</sequence>
<gene>
    <name evidence="1" type="primary">yqeC</name>
    <name evidence="2" type="ORF">G5B36_24535</name>
    <name evidence="1" type="ORF">L0N08_08150</name>
</gene>
<evidence type="ECO:0000313" key="3">
    <source>
        <dbReference type="Proteomes" id="UP000669239"/>
    </source>
</evidence>
<dbReference type="EMBL" id="JAAITT010000049">
    <property type="protein sequence ID" value="NSJ51847.1"/>
    <property type="molecule type" value="Genomic_DNA"/>
</dbReference>
<name>A0AAW5BVU9_9FIRM</name>
<organism evidence="1 4">
    <name type="scientific">Enterocloster aldenensis</name>
    <dbReference type="NCBI Taxonomy" id="358742"/>
    <lineage>
        <taxon>Bacteria</taxon>
        <taxon>Bacillati</taxon>
        <taxon>Bacillota</taxon>
        <taxon>Clostridia</taxon>
        <taxon>Lachnospirales</taxon>
        <taxon>Lachnospiraceae</taxon>
        <taxon>Enterocloster</taxon>
    </lineage>
</organism>
<reference evidence="1" key="3">
    <citation type="submission" date="2022-01" db="EMBL/GenBank/DDBJ databases">
        <title>Collection of gut derived symbiotic bacterial strains cultured from healthy donors.</title>
        <authorList>
            <person name="Lin H."/>
            <person name="Kohout C."/>
            <person name="Waligurski E."/>
            <person name="Pamer E.G."/>
        </authorList>
    </citation>
    <scope>NUCLEOTIDE SEQUENCE</scope>
    <source>
        <strain evidence="1">DFI.6.55</strain>
    </source>
</reference>
<dbReference type="RefSeq" id="WP_165641999.1">
    <property type="nucleotide sequence ID" value="NZ_BAABZL010000001.1"/>
</dbReference>
<proteinExistence type="predicted"/>
<dbReference type="Proteomes" id="UP000669239">
    <property type="component" value="Unassembled WGS sequence"/>
</dbReference>
<evidence type="ECO:0000313" key="1">
    <source>
        <dbReference type="EMBL" id="MCG4745376.1"/>
    </source>
</evidence>
<accession>A0AAW5BVU9</accession>
<dbReference type="EMBL" id="JAKNGE010000008">
    <property type="protein sequence ID" value="MCG4745376.1"/>
    <property type="molecule type" value="Genomic_DNA"/>
</dbReference>
<dbReference type="GeneID" id="97207474"/>
<comment type="caution">
    <text evidence="1">The sequence shown here is derived from an EMBL/GenBank/DDBJ whole genome shotgun (WGS) entry which is preliminary data.</text>
</comment>
<dbReference type="Pfam" id="PF19842">
    <property type="entry name" value="YqeC"/>
    <property type="match status" value="1"/>
</dbReference>
<protein>
    <submittedName>
        <fullName evidence="1">Selenium-dependent hydroxylase accessory protein YqeC</fullName>
    </submittedName>
</protein>
<dbReference type="AlphaFoldDB" id="A0AAW5BVU9"/>
<dbReference type="Proteomes" id="UP001299608">
    <property type="component" value="Unassembled WGS sequence"/>
</dbReference>
<evidence type="ECO:0000313" key="4">
    <source>
        <dbReference type="Proteomes" id="UP001299608"/>
    </source>
</evidence>
<reference evidence="2" key="2">
    <citation type="submission" date="2020-02" db="EMBL/GenBank/DDBJ databases">
        <authorList>
            <person name="Littmann E."/>
            <person name="Sorbara M."/>
        </authorList>
    </citation>
    <scope>NUCLEOTIDE SEQUENCE</scope>
    <source>
        <strain evidence="2">MSK.1.17</strain>
    </source>
</reference>
<reference evidence="2 3" key="1">
    <citation type="journal article" date="2020" name="Cell Host Microbe">
        <title>Functional and Genomic Variation between Human-Derived Isolates of Lachnospiraceae Reveals Inter- and Intra-Species Diversity.</title>
        <authorList>
            <person name="Sorbara M.T."/>
            <person name="Littmann E.R."/>
            <person name="Fontana E."/>
            <person name="Moody T.U."/>
            <person name="Kohout C.E."/>
            <person name="Gjonbalaj M."/>
            <person name="Eaton V."/>
            <person name="Seok R."/>
            <person name="Leiner I.M."/>
            <person name="Pamer E.G."/>
        </authorList>
    </citation>
    <scope>NUCLEOTIDE SEQUENCE [LARGE SCALE GENOMIC DNA]</scope>
    <source>
        <strain evidence="2 3">MSK.1.17</strain>
    </source>
</reference>
<dbReference type="InterPro" id="IPR017587">
    <property type="entry name" value="YqeC"/>
</dbReference>
<evidence type="ECO:0000313" key="2">
    <source>
        <dbReference type="EMBL" id="NSJ51847.1"/>
    </source>
</evidence>